<keyword evidence="17" id="KW-0407">Ion channel</keyword>
<evidence type="ECO:0000256" key="3">
    <source>
        <dbReference type="ARBA" id="ARBA00007655"/>
    </source>
</evidence>
<dbReference type="EMBL" id="OX395140">
    <property type="protein sequence ID" value="CAI5794537.1"/>
    <property type="molecule type" value="Genomic_DNA"/>
</dbReference>
<comment type="subcellular location">
    <subcellularLocation>
        <location evidence="1">Cell membrane</location>
        <topology evidence="1">Single-pass membrane protein</topology>
    </subcellularLocation>
    <subcellularLocation>
        <location evidence="2">Cytoplasm</location>
    </subcellularLocation>
</comment>
<accession>A0AA35LDY6</accession>
<reference evidence="20" key="1">
    <citation type="submission" date="2022-12" db="EMBL/GenBank/DDBJ databases">
        <authorList>
            <person name="Alioto T."/>
            <person name="Alioto T."/>
            <person name="Gomez Garrido J."/>
        </authorList>
    </citation>
    <scope>NUCLEOTIDE SEQUENCE</scope>
</reference>
<evidence type="ECO:0000256" key="10">
    <source>
        <dbReference type="ARBA" id="ARBA00022989"/>
    </source>
</evidence>
<dbReference type="Gene3D" id="1.20.1050.10">
    <property type="match status" value="1"/>
</dbReference>
<keyword evidence="8" id="KW-0812">Transmembrane</keyword>
<dbReference type="InterPro" id="IPR036249">
    <property type="entry name" value="Thioredoxin-like_sf"/>
</dbReference>
<keyword evidence="10" id="KW-1133">Transmembrane helix</keyword>
<dbReference type="Gene3D" id="3.40.30.10">
    <property type="entry name" value="Glutaredoxin"/>
    <property type="match status" value="1"/>
</dbReference>
<evidence type="ECO:0000256" key="13">
    <source>
        <dbReference type="ARBA" id="ARBA00023136"/>
    </source>
</evidence>
<dbReference type="GO" id="GO:0005886">
    <property type="term" value="C:plasma membrane"/>
    <property type="evidence" value="ECO:0007669"/>
    <property type="project" value="UniProtKB-SubCell"/>
</dbReference>
<keyword evidence="9" id="KW-0851">Voltage-gated channel</keyword>
<evidence type="ECO:0000256" key="1">
    <source>
        <dbReference type="ARBA" id="ARBA00004162"/>
    </source>
</evidence>
<evidence type="ECO:0000256" key="18">
    <source>
        <dbReference type="ARBA" id="ARBA00024167"/>
    </source>
</evidence>
<evidence type="ECO:0000256" key="14">
    <source>
        <dbReference type="ARBA" id="ARBA00023157"/>
    </source>
</evidence>
<evidence type="ECO:0000256" key="16">
    <source>
        <dbReference type="ARBA" id="ARBA00023214"/>
    </source>
</evidence>
<dbReference type="GO" id="GO:0034707">
    <property type="term" value="C:chloride channel complex"/>
    <property type="evidence" value="ECO:0007669"/>
    <property type="project" value="UniProtKB-KW"/>
</dbReference>
<dbReference type="PANTHER" id="PTHR45476">
    <property type="entry name" value="CHLORIDE INTRACELLULAR CHANNEL PROTEIN 6-RELATED"/>
    <property type="match status" value="1"/>
</dbReference>
<dbReference type="SUPFAM" id="SSF47616">
    <property type="entry name" value="GST C-terminal domain-like"/>
    <property type="match status" value="1"/>
</dbReference>
<dbReference type="InterPro" id="IPR004045">
    <property type="entry name" value="Glutathione_S-Trfase_N"/>
</dbReference>
<keyword evidence="16" id="KW-0868">Chloride</keyword>
<evidence type="ECO:0000256" key="8">
    <source>
        <dbReference type="ARBA" id="ARBA00022692"/>
    </source>
</evidence>
<evidence type="ECO:0000256" key="9">
    <source>
        <dbReference type="ARBA" id="ARBA00022882"/>
    </source>
</evidence>
<dbReference type="CDD" id="cd03061">
    <property type="entry name" value="GST_N_CLIC"/>
    <property type="match status" value="1"/>
</dbReference>
<dbReference type="FunFam" id="3.40.30.10:FF:000170">
    <property type="entry name" value="Chloride intracellular channel 3"/>
    <property type="match status" value="1"/>
</dbReference>
<dbReference type="PANTHER" id="PTHR45476:SF7">
    <property type="entry name" value="CHLORIDE INTRACELLULAR CHANNEL 3"/>
    <property type="match status" value="1"/>
</dbReference>
<keyword evidence="14" id="KW-1015">Disulfide bond</keyword>
<evidence type="ECO:0000256" key="2">
    <source>
        <dbReference type="ARBA" id="ARBA00004496"/>
    </source>
</evidence>
<dbReference type="GO" id="GO:0005737">
    <property type="term" value="C:cytoplasm"/>
    <property type="evidence" value="ECO:0007669"/>
    <property type="project" value="UniProtKB-SubCell"/>
</dbReference>
<comment type="catalytic activity">
    <reaction evidence="18">
        <text>chloride(in) = chloride(out)</text>
        <dbReference type="Rhea" id="RHEA:29823"/>
        <dbReference type="ChEBI" id="CHEBI:17996"/>
    </reaction>
</comment>
<sequence>MAESSRIQLFVKASEDGESVGSCPSCQRIFMVLLLKGVPFTLTTVDARRSPDVLKDFAPGAQLPVLLFDGQPKTDTIQMEEFLEETLAPPNFPSLQVRLPESSSAGDDVFLRFSAYVKNPDPGRDEALRLRLLRALWKLEGHLTEEGRGQRGPFLEGDHMTLADCRLLPKLNIVEVVCRHFRPALLPPDMWGVRRYLQAARGAKEFRFSCPTDLEILQAYRQVVRPI</sequence>
<evidence type="ECO:0000259" key="19">
    <source>
        <dbReference type="PROSITE" id="PS50404"/>
    </source>
</evidence>
<evidence type="ECO:0000256" key="17">
    <source>
        <dbReference type="ARBA" id="ARBA00023303"/>
    </source>
</evidence>
<evidence type="ECO:0000256" key="12">
    <source>
        <dbReference type="ARBA" id="ARBA00023065"/>
    </source>
</evidence>
<organism evidence="20 21">
    <name type="scientific">Podarcis lilfordi</name>
    <name type="common">Lilford's wall lizard</name>
    <dbReference type="NCBI Taxonomy" id="74358"/>
    <lineage>
        <taxon>Eukaryota</taxon>
        <taxon>Metazoa</taxon>
        <taxon>Chordata</taxon>
        <taxon>Craniata</taxon>
        <taxon>Vertebrata</taxon>
        <taxon>Euteleostomi</taxon>
        <taxon>Lepidosauria</taxon>
        <taxon>Squamata</taxon>
        <taxon>Bifurcata</taxon>
        <taxon>Unidentata</taxon>
        <taxon>Episquamata</taxon>
        <taxon>Laterata</taxon>
        <taxon>Lacertibaenia</taxon>
        <taxon>Lacertidae</taxon>
        <taxon>Podarcis</taxon>
    </lineage>
</organism>
<keyword evidence="15" id="KW-0869">Chloride channel</keyword>
<dbReference type="InterPro" id="IPR053823">
    <property type="entry name" value="CLIC_N"/>
</dbReference>
<dbReference type="PROSITE" id="PS50404">
    <property type="entry name" value="GST_NTER"/>
    <property type="match status" value="1"/>
</dbReference>
<keyword evidence="21" id="KW-1185">Reference proteome</keyword>
<name>A0AA35LDY6_9SAUR</name>
<dbReference type="InterPro" id="IPR036282">
    <property type="entry name" value="Glutathione-S-Trfase_C_sf"/>
</dbReference>
<evidence type="ECO:0000256" key="15">
    <source>
        <dbReference type="ARBA" id="ARBA00023173"/>
    </source>
</evidence>
<evidence type="ECO:0000256" key="6">
    <source>
        <dbReference type="ARBA" id="ARBA00022490"/>
    </source>
</evidence>
<evidence type="ECO:0000313" key="21">
    <source>
        <dbReference type="Proteomes" id="UP001178461"/>
    </source>
</evidence>
<dbReference type="PRINTS" id="PR01263">
    <property type="entry name" value="INTCLCHANNEL"/>
</dbReference>
<dbReference type="AlphaFoldDB" id="A0AA35LDY6"/>
<comment type="similarity">
    <text evidence="3">Belongs to the chloride channel CLIC family.</text>
</comment>
<evidence type="ECO:0000256" key="7">
    <source>
        <dbReference type="ARBA" id="ARBA00022553"/>
    </source>
</evidence>
<keyword evidence="12" id="KW-0406">Ion transport</keyword>
<proteinExistence type="inferred from homology"/>
<dbReference type="Proteomes" id="UP001178461">
    <property type="component" value="Chromosome Z"/>
</dbReference>
<dbReference type="SUPFAM" id="SSF52833">
    <property type="entry name" value="Thioredoxin-like"/>
    <property type="match status" value="1"/>
</dbReference>
<dbReference type="GO" id="GO:0016491">
    <property type="term" value="F:oxidoreductase activity"/>
    <property type="evidence" value="ECO:0007669"/>
    <property type="project" value="UniProtKB-KW"/>
</dbReference>
<protein>
    <submittedName>
        <fullName evidence="20">Intracellular channel 3</fullName>
    </submittedName>
</protein>
<evidence type="ECO:0000256" key="11">
    <source>
        <dbReference type="ARBA" id="ARBA00023002"/>
    </source>
</evidence>
<evidence type="ECO:0000256" key="4">
    <source>
        <dbReference type="ARBA" id="ARBA00022448"/>
    </source>
</evidence>
<keyword evidence="6" id="KW-0963">Cytoplasm</keyword>
<dbReference type="GO" id="GO:0005254">
    <property type="term" value="F:chloride channel activity"/>
    <property type="evidence" value="ECO:0007669"/>
    <property type="project" value="UniProtKB-KW"/>
</dbReference>
<evidence type="ECO:0000256" key="5">
    <source>
        <dbReference type="ARBA" id="ARBA00022475"/>
    </source>
</evidence>
<keyword evidence="13" id="KW-0472">Membrane</keyword>
<feature type="domain" description="GST N-terminal" evidence="19">
    <location>
        <begin position="13"/>
        <end position="91"/>
    </location>
</feature>
<evidence type="ECO:0000313" key="20">
    <source>
        <dbReference type="EMBL" id="CAI5794537.1"/>
    </source>
</evidence>
<keyword evidence="7" id="KW-0597">Phosphoprotein</keyword>
<gene>
    <name evidence="20" type="ORF">PODLI_1B006718</name>
</gene>
<keyword evidence="5" id="KW-1003">Cell membrane</keyword>
<dbReference type="Pfam" id="PF22441">
    <property type="entry name" value="CLIC-like_N"/>
    <property type="match status" value="1"/>
</dbReference>
<keyword evidence="11" id="KW-0560">Oxidoreductase</keyword>
<dbReference type="InterPro" id="IPR002946">
    <property type="entry name" value="CLIC"/>
</dbReference>
<keyword evidence="4" id="KW-0813">Transport</keyword>